<dbReference type="HOGENOM" id="CLU_1579517_0_0_1"/>
<evidence type="ECO:0000313" key="2">
    <source>
        <dbReference type="Proteomes" id="UP000054279"/>
    </source>
</evidence>
<accession>A0A0C9V937</accession>
<keyword evidence="2" id="KW-1185">Reference proteome</keyword>
<name>A0A0C9V937_SPHS4</name>
<reference evidence="1 2" key="1">
    <citation type="submission" date="2014-06" db="EMBL/GenBank/DDBJ databases">
        <title>Evolutionary Origins and Diversification of the Mycorrhizal Mutualists.</title>
        <authorList>
            <consortium name="DOE Joint Genome Institute"/>
            <consortium name="Mycorrhizal Genomics Consortium"/>
            <person name="Kohler A."/>
            <person name="Kuo A."/>
            <person name="Nagy L.G."/>
            <person name="Floudas D."/>
            <person name="Copeland A."/>
            <person name="Barry K.W."/>
            <person name="Cichocki N."/>
            <person name="Veneault-Fourrey C."/>
            <person name="LaButti K."/>
            <person name="Lindquist E.A."/>
            <person name="Lipzen A."/>
            <person name="Lundell T."/>
            <person name="Morin E."/>
            <person name="Murat C."/>
            <person name="Riley R."/>
            <person name="Ohm R."/>
            <person name="Sun H."/>
            <person name="Tunlid A."/>
            <person name="Henrissat B."/>
            <person name="Grigoriev I.V."/>
            <person name="Hibbett D.S."/>
            <person name="Martin F."/>
        </authorList>
    </citation>
    <scope>NUCLEOTIDE SEQUENCE [LARGE SCALE GENOMIC DNA]</scope>
    <source>
        <strain evidence="1 2">SS14</strain>
    </source>
</reference>
<dbReference type="EMBL" id="KN837163">
    <property type="protein sequence ID" value="KIJ38072.1"/>
    <property type="molecule type" value="Genomic_DNA"/>
</dbReference>
<proteinExistence type="predicted"/>
<organism evidence="1 2">
    <name type="scientific">Sphaerobolus stellatus (strain SS14)</name>
    <dbReference type="NCBI Taxonomy" id="990650"/>
    <lineage>
        <taxon>Eukaryota</taxon>
        <taxon>Fungi</taxon>
        <taxon>Dikarya</taxon>
        <taxon>Basidiomycota</taxon>
        <taxon>Agaricomycotina</taxon>
        <taxon>Agaricomycetes</taxon>
        <taxon>Phallomycetidae</taxon>
        <taxon>Geastrales</taxon>
        <taxon>Sphaerobolaceae</taxon>
        <taxon>Sphaerobolus</taxon>
    </lineage>
</organism>
<dbReference type="Proteomes" id="UP000054279">
    <property type="component" value="Unassembled WGS sequence"/>
</dbReference>
<evidence type="ECO:0000313" key="1">
    <source>
        <dbReference type="EMBL" id="KIJ38072.1"/>
    </source>
</evidence>
<dbReference type="AlphaFoldDB" id="A0A0C9V937"/>
<gene>
    <name evidence="1" type="ORF">M422DRAFT_259220</name>
</gene>
<sequence>MYNLAPSITPPAAANLSTEDLDLIRPWYAICTNETIFTLGAGTIANPPPTTLLSTSFGTPSSIALSNAPIADTLFTLQASLHRVIVGAMGEGTLQSNGSIAGGTGHDGPIRSTQSIPRTREAMLQYVSKVFAFLSKLGEWETEFKTIKAESPHIFHIHFAALEIEYHYL</sequence>
<protein>
    <submittedName>
        <fullName evidence="1">Uncharacterized protein</fullName>
    </submittedName>
</protein>